<dbReference type="InterPro" id="IPR029060">
    <property type="entry name" value="PIN-like_dom_sf"/>
</dbReference>
<dbReference type="EMBL" id="CP009246">
    <property type="protein sequence ID" value="APT87285.1"/>
    <property type="molecule type" value="Genomic_DNA"/>
</dbReference>
<dbReference type="SUPFAM" id="SSF88723">
    <property type="entry name" value="PIN domain-like"/>
    <property type="match status" value="1"/>
</dbReference>
<evidence type="ECO:0008006" key="5">
    <source>
        <dbReference type="Google" id="ProtNLM"/>
    </source>
</evidence>
<evidence type="ECO:0000313" key="1">
    <source>
        <dbReference type="EMBL" id="APT87285.1"/>
    </source>
</evidence>
<sequence length="84" mass="9217">MVGKAIEYLEQFDFLFVELDEYVAEIASGYISSFHLTGIDASILASASIYEARHLCTTDTQLLNVGDKVPGVSVERPSYPSTIL</sequence>
<keyword evidence="3" id="KW-1185">Reference proteome</keyword>
<organism evidence="1 3">
    <name type="scientific">Corynebacterium flavescens</name>
    <dbReference type="NCBI Taxonomy" id="28028"/>
    <lineage>
        <taxon>Bacteria</taxon>
        <taxon>Bacillati</taxon>
        <taxon>Actinomycetota</taxon>
        <taxon>Actinomycetes</taxon>
        <taxon>Mycobacteriales</taxon>
        <taxon>Corynebacteriaceae</taxon>
        <taxon>Corynebacterium</taxon>
    </lineage>
</organism>
<dbReference type="Proteomes" id="UP000185479">
    <property type="component" value="Chromosome"/>
</dbReference>
<dbReference type="Proteomes" id="UP000315353">
    <property type="component" value="Unassembled WGS sequence"/>
</dbReference>
<evidence type="ECO:0000313" key="3">
    <source>
        <dbReference type="Proteomes" id="UP000185479"/>
    </source>
</evidence>
<reference evidence="2 4" key="2">
    <citation type="submission" date="2019-06" db="EMBL/GenBank/DDBJ databases">
        <title>Whole genome shotgun sequence of Corynebacterium flavescens NBRC 14136.</title>
        <authorList>
            <person name="Hosoyama A."/>
            <person name="Uohara A."/>
            <person name="Ohji S."/>
            <person name="Ichikawa N."/>
        </authorList>
    </citation>
    <scope>NUCLEOTIDE SEQUENCE [LARGE SCALE GENOMIC DNA]</scope>
    <source>
        <strain evidence="2 4">NBRC 14136</strain>
    </source>
</reference>
<name>A0A1L7CN96_CORFL</name>
<dbReference type="EMBL" id="BJNB01000023">
    <property type="protein sequence ID" value="GEB98075.1"/>
    <property type="molecule type" value="Genomic_DNA"/>
</dbReference>
<accession>A0A1L7CN96</accession>
<protein>
    <recommendedName>
        <fullName evidence="5">PIN domain-containing protein</fullName>
    </recommendedName>
</protein>
<reference evidence="1 3" key="1">
    <citation type="submission" date="2014-08" db="EMBL/GenBank/DDBJ databases">
        <title>Complete genome sequence of Corynebacterium flavescens OJ8(T)(=DSM 20296(T)), isolated from cheese.</title>
        <authorList>
            <person name="Ruckert C."/>
            <person name="Albersmeier A."/>
            <person name="Winkler A."/>
            <person name="Kalinowski J."/>
        </authorList>
    </citation>
    <scope>NUCLEOTIDE SEQUENCE [LARGE SCALE GENOMIC DNA]</scope>
    <source>
        <strain evidence="1 3">OJ8</strain>
    </source>
</reference>
<evidence type="ECO:0000313" key="4">
    <source>
        <dbReference type="Proteomes" id="UP000315353"/>
    </source>
</evidence>
<dbReference type="KEGG" id="cfc:CFLV_08835"/>
<evidence type="ECO:0000313" key="2">
    <source>
        <dbReference type="EMBL" id="GEB98075.1"/>
    </source>
</evidence>
<gene>
    <name evidence="2" type="ORF">CFL01nite_15700</name>
    <name evidence="1" type="ORF">CFLV_08835</name>
</gene>
<proteinExistence type="predicted"/>
<dbReference type="AlphaFoldDB" id="A0A1L7CN96"/>